<dbReference type="OrthoDB" id="2789670at2759"/>
<proteinExistence type="inferred from homology"/>
<dbReference type="InterPro" id="IPR036396">
    <property type="entry name" value="Cyt_P450_sf"/>
</dbReference>
<dbReference type="Gene3D" id="1.10.630.10">
    <property type="entry name" value="Cytochrome P450"/>
    <property type="match status" value="1"/>
</dbReference>
<organism evidence="16 17">
    <name type="scientific">Hermetia illucens</name>
    <name type="common">Black soldier fly</name>
    <dbReference type="NCBI Taxonomy" id="343691"/>
    <lineage>
        <taxon>Eukaryota</taxon>
        <taxon>Metazoa</taxon>
        <taxon>Ecdysozoa</taxon>
        <taxon>Arthropoda</taxon>
        <taxon>Hexapoda</taxon>
        <taxon>Insecta</taxon>
        <taxon>Pterygota</taxon>
        <taxon>Neoptera</taxon>
        <taxon>Endopterygota</taxon>
        <taxon>Diptera</taxon>
        <taxon>Brachycera</taxon>
        <taxon>Stratiomyomorpha</taxon>
        <taxon>Stratiomyidae</taxon>
        <taxon>Hermetiinae</taxon>
        <taxon>Hermetia</taxon>
    </lineage>
</organism>
<dbReference type="FunFam" id="1.10.630.10:FF:000042">
    <property type="entry name" value="Cytochrome P450"/>
    <property type="match status" value="1"/>
</dbReference>
<keyword evidence="13" id="KW-0472">Membrane</keyword>
<keyword evidence="9" id="KW-0492">Microsome</keyword>
<dbReference type="FunCoup" id="A0A7R8UN35">
    <property type="interactions" value="50"/>
</dbReference>
<dbReference type="CDD" id="cd11056">
    <property type="entry name" value="CYP6-like"/>
    <property type="match status" value="1"/>
</dbReference>
<name>A0A7R8UN35_HERIL</name>
<dbReference type="InterPro" id="IPR001128">
    <property type="entry name" value="Cyt_P450"/>
</dbReference>
<evidence type="ECO:0008006" key="18">
    <source>
        <dbReference type="Google" id="ProtNLM"/>
    </source>
</evidence>
<dbReference type="InterPro" id="IPR002401">
    <property type="entry name" value="Cyt_P450_E_grp-I"/>
</dbReference>
<dbReference type="Pfam" id="PF00067">
    <property type="entry name" value="p450"/>
    <property type="match status" value="1"/>
</dbReference>
<dbReference type="InterPro" id="IPR050476">
    <property type="entry name" value="Insect_CytP450_Detox"/>
</dbReference>
<dbReference type="GO" id="GO:0020037">
    <property type="term" value="F:heme binding"/>
    <property type="evidence" value="ECO:0007669"/>
    <property type="project" value="InterPro"/>
</dbReference>
<evidence type="ECO:0000256" key="4">
    <source>
        <dbReference type="ARBA" id="ARBA00004406"/>
    </source>
</evidence>
<evidence type="ECO:0000256" key="6">
    <source>
        <dbReference type="ARBA" id="ARBA00022617"/>
    </source>
</evidence>
<accession>A0A7R8UN35</accession>
<keyword evidence="12 15" id="KW-0503">Monooxygenase</keyword>
<dbReference type="PRINTS" id="PR00463">
    <property type="entry name" value="EP450I"/>
</dbReference>
<sequence>MIGTVLSVLWLPWIVLFGISSVFAYKWLTSTYDFFEKKNVKHEKPKLFFGNYRRLILRQESLFDMVKRFYLKYKDYKYYGIFEVRNPVLVLASPEIIKQVAVKDFDYFLNHRIFLDAEDEPLIGRSLIALKDQLWKEMRGTLSHAFTGSKMRQMYQLVEECSHNASKFLKSEANGKTPIEMELKDLFTRFTNDVIATCAFGIQVNSLLDKDNKFYHMSRKATTFSGLAAIKFFMFTNFHKVIKFFKVKLFDQNFSRYFYSLVLDTMQERAKKGIIRPDMIHLLMEARRGALQAYDIGKSDIEEGFAIVQESSVGQNIVNHIWTEDELVAQCFGFFVAGFEMSSVLMCFCAQELMTNPEIQQKLIEEIDQVRKSLGHRPLTYEVLQRMQYMDMVISETLRKWPPVVATDRVCNKSCVIDDQDGRGVRIYPGDLVSIPIVGLHHDPDYYPNPDKFDPERFSPENKDQIQPFTYLPFGVGPRNCIGSRFALMEAKAIIFHLLSEFTFEASPRSRIPISLKWNSFHFKPEGGFWMNFKPRK</sequence>
<evidence type="ECO:0000256" key="10">
    <source>
        <dbReference type="ARBA" id="ARBA00023002"/>
    </source>
</evidence>
<evidence type="ECO:0000256" key="5">
    <source>
        <dbReference type="ARBA" id="ARBA00010617"/>
    </source>
</evidence>
<keyword evidence="17" id="KW-1185">Reference proteome</keyword>
<comment type="cofactor">
    <cofactor evidence="1 14">
        <name>heme</name>
        <dbReference type="ChEBI" id="CHEBI:30413"/>
    </cofactor>
</comment>
<dbReference type="GO" id="GO:0004497">
    <property type="term" value="F:monooxygenase activity"/>
    <property type="evidence" value="ECO:0007669"/>
    <property type="project" value="UniProtKB-KW"/>
</dbReference>
<evidence type="ECO:0000256" key="14">
    <source>
        <dbReference type="PIRSR" id="PIRSR602401-1"/>
    </source>
</evidence>
<protein>
    <recommendedName>
        <fullName evidence="18">Cytochrome P450</fullName>
    </recommendedName>
</protein>
<evidence type="ECO:0000256" key="12">
    <source>
        <dbReference type="ARBA" id="ARBA00023033"/>
    </source>
</evidence>
<keyword evidence="10 15" id="KW-0560">Oxidoreductase</keyword>
<evidence type="ECO:0000256" key="13">
    <source>
        <dbReference type="ARBA" id="ARBA00023136"/>
    </source>
</evidence>
<dbReference type="PROSITE" id="PS00086">
    <property type="entry name" value="CYTOCHROME_P450"/>
    <property type="match status" value="1"/>
</dbReference>
<evidence type="ECO:0000256" key="7">
    <source>
        <dbReference type="ARBA" id="ARBA00022723"/>
    </source>
</evidence>
<dbReference type="InParanoid" id="A0A7R8UN35"/>
<keyword evidence="11 14" id="KW-0408">Iron</keyword>
<dbReference type="PANTHER" id="PTHR24292:SF54">
    <property type="entry name" value="CYP9F3-RELATED"/>
    <property type="match status" value="1"/>
</dbReference>
<dbReference type="GO" id="GO:0016705">
    <property type="term" value="F:oxidoreductase activity, acting on paired donors, with incorporation or reduction of molecular oxygen"/>
    <property type="evidence" value="ECO:0007669"/>
    <property type="project" value="InterPro"/>
</dbReference>
<dbReference type="GO" id="GO:0005506">
    <property type="term" value="F:iron ion binding"/>
    <property type="evidence" value="ECO:0007669"/>
    <property type="project" value="InterPro"/>
</dbReference>
<dbReference type="PANTHER" id="PTHR24292">
    <property type="entry name" value="CYTOCHROME P450"/>
    <property type="match status" value="1"/>
</dbReference>
<feature type="binding site" description="axial binding residue" evidence="14">
    <location>
        <position position="481"/>
    </location>
    <ligand>
        <name>heme</name>
        <dbReference type="ChEBI" id="CHEBI:30413"/>
    </ligand>
    <ligandPart>
        <name>Fe</name>
        <dbReference type="ChEBI" id="CHEBI:18248"/>
    </ligandPart>
</feature>
<keyword evidence="8" id="KW-0256">Endoplasmic reticulum</keyword>
<dbReference type="Proteomes" id="UP000594454">
    <property type="component" value="Chromosome 3"/>
</dbReference>
<evidence type="ECO:0000256" key="2">
    <source>
        <dbReference type="ARBA" id="ARBA00003690"/>
    </source>
</evidence>
<dbReference type="AlphaFoldDB" id="A0A7R8UN35"/>
<keyword evidence="6 14" id="KW-0349">Heme</keyword>
<dbReference type="EMBL" id="LR899011">
    <property type="protein sequence ID" value="CAD7083923.1"/>
    <property type="molecule type" value="Genomic_DNA"/>
</dbReference>
<reference evidence="16 17" key="1">
    <citation type="submission" date="2020-11" db="EMBL/GenBank/DDBJ databases">
        <authorList>
            <person name="Wallbank WR R."/>
            <person name="Pardo Diaz C."/>
            <person name="Kozak K."/>
            <person name="Martin S."/>
            <person name="Jiggins C."/>
            <person name="Moest M."/>
            <person name="Warren A I."/>
            <person name="Generalovic N T."/>
            <person name="Byers J.R.P. K."/>
            <person name="Montejo-Kovacevich G."/>
            <person name="Yen C E."/>
        </authorList>
    </citation>
    <scope>NUCLEOTIDE SEQUENCE [LARGE SCALE GENOMIC DNA]</scope>
</reference>
<dbReference type="InterPro" id="IPR017972">
    <property type="entry name" value="Cyt_P450_CS"/>
</dbReference>
<dbReference type="GO" id="GO:0005789">
    <property type="term" value="C:endoplasmic reticulum membrane"/>
    <property type="evidence" value="ECO:0007669"/>
    <property type="project" value="UniProtKB-SubCell"/>
</dbReference>
<evidence type="ECO:0000313" key="16">
    <source>
        <dbReference type="EMBL" id="CAD7083923.1"/>
    </source>
</evidence>
<evidence type="ECO:0000256" key="11">
    <source>
        <dbReference type="ARBA" id="ARBA00023004"/>
    </source>
</evidence>
<dbReference type="SUPFAM" id="SSF48264">
    <property type="entry name" value="Cytochrome P450"/>
    <property type="match status" value="1"/>
</dbReference>
<evidence type="ECO:0000256" key="15">
    <source>
        <dbReference type="RuleBase" id="RU000461"/>
    </source>
</evidence>
<comment type="function">
    <text evidence="2">May be involved in the metabolism of insect hormones and in the breakdown of synthetic insecticides.</text>
</comment>
<evidence type="ECO:0000256" key="9">
    <source>
        <dbReference type="ARBA" id="ARBA00022848"/>
    </source>
</evidence>
<dbReference type="PRINTS" id="PR00385">
    <property type="entry name" value="P450"/>
</dbReference>
<comment type="similarity">
    <text evidence="5 15">Belongs to the cytochrome P450 family.</text>
</comment>
<keyword evidence="7 14" id="KW-0479">Metal-binding</keyword>
<comment type="subcellular location">
    <subcellularLocation>
        <location evidence="4">Endoplasmic reticulum membrane</location>
        <topology evidence="4">Peripheral membrane protein</topology>
    </subcellularLocation>
    <subcellularLocation>
        <location evidence="3">Microsome membrane</location>
        <topology evidence="3">Peripheral membrane protein</topology>
    </subcellularLocation>
</comment>
<evidence type="ECO:0000256" key="8">
    <source>
        <dbReference type="ARBA" id="ARBA00022824"/>
    </source>
</evidence>
<gene>
    <name evidence="16" type="ORF">HERILL_LOCUS6846</name>
</gene>
<evidence type="ECO:0000313" key="17">
    <source>
        <dbReference type="Proteomes" id="UP000594454"/>
    </source>
</evidence>
<evidence type="ECO:0000256" key="1">
    <source>
        <dbReference type="ARBA" id="ARBA00001971"/>
    </source>
</evidence>
<evidence type="ECO:0000256" key="3">
    <source>
        <dbReference type="ARBA" id="ARBA00004174"/>
    </source>
</evidence>